<proteinExistence type="predicted"/>
<name>D8Q1N2_SCHCM</name>
<feature type="region of interest" description="Disordered" evidence="1">
    <location>
        <begin position="75"/>
        <end position="123"/>
    </location>
</feature>
<protein>
    <submittedName>
        <fullName evidence="2">Expressed protein</fullName>
    </submittedName>
</protein>
<dbReference type="HOGENOM" id="CLU_059971_0_0_1"/>
<dbReference type="KEGG" id="scm:SCHCO_02665831"/>
<dbReference type="OMA" id="YWNAFDP"/>
<evidence type="ECO:0000256" key="1">
    <source>
        <dbReference type="SAM" id="MobiDB-lite"/>
    </source>
</evidence>
<dbReference type="AlphaFoldDB" id="D8Q1N2"/>
<feature type="compositionally biased region" description="Low complexity" evidence="1">
    <location>
        <begin position="96"/>
        <end position="107"/>
    </location>
</feature>
<accession>D8Q1N2</accession>
<dbReference type="OrthoDB" id="3265863at2759"/>
<sequence length="308" mass="33104">MGRALYSSRYTKAHQSQVEQQAQANPTPAQDPAADATAPASEPAVAVYEKWSSLNPFDPDSDEFFIDAEYEAFVDDEHPQPEPVVRVEIVPQRNASPISSGSSSSASEDGDREEGANGSPMAVGVDPASLLAGVYAPGDWERRFLLAGAGGVPPQPWLQMDHYIRPVVSARRQPLRARASSLSFLPTSAPSARTAMQQPSVVRDSHAGYTVVPPPASHTSREPSPDDDDSEIPLPLPPPFMPPRGEAHRLYGHDSRSALPTVSPTVERRMPADRATPVSSSPPSNPLTNPNARMSHSRISPRVPLTAM</sequence>
<reference evidence="2 3" key="1">
    <citation type="journal article" date="2010" name="Nat. Biotechnol.">
        <title>Genome sequence of the model mushroom Schizophyllum commune.</title>
        <authorList>
            <person name="Ohm R.A."/>
            <person name="de Jong J.F."/>
            <person name="Lugones L.G."/>
            <person name="Aerts A."/>
            <person name="Kothe E."/>
            <person name="Stajich J.E."/>
            <person name="de Vries R.P."/>
            <person name="Record E."/>
            <person name="Levasseur A."/>
            <person name="Baker S.E."/>
            <person name="Bartholomew K.A."/>
            <person name="Coutinho P.M."/>
            <person name="Erdmann S."/>
            <person name="Fowler T.J."/>
            <person name="Gathman A.C."/>
            <person name="Lombard V."/>
            <person name="Henrissat B."/>
            <person name="Knabe N."/>
            <person name="Kuees U."/>
            <person name="Lilly W.W."/>
            <person name="Lindquist E."/>
            <person name="Lucas S."/>
            <person name="Magnuson J.K."/>
            <person name="Piumi F."/>
            <person name="Raudaskoski M."/>
            <person name="Salamov A."/>
            <person name="Schmutz J."/>
            <person name="Schwarze F.W.M.R."/>
            <person name="vanKuyk P.A."/>
            <person name="Horton J.S."/>
            <person name="Grigoriev I.V."/>
            <person name="Woesten H.A.B."/>
        </authorList>
    </citation>
    <scope>NUCLEOTIDE SEQUENCE [LARGE SCALE GENOMIC DNA]</scope>
    <source>
        <strain evidence="3">H4-8 / FGSC 9210</strain>
    </source>
</reference>
<feature type="compositionally biased region" description="Basic and acidic residues" evidence="1">
    <location>
        <begin position="245"/>
        <end position="256"/>
    </location>
</feature>
<dbReference type="eggNOG" id="ENOG502T25D">
    <property type="taxonomic scope" value="Eukaryota"/>
</dbReference>
<dbReference type="VEuPathDB" id="FungiDB:SCHCODRAFT_02665831"/>
<dbReference type="Proteomes" id="UP000007431">
    <property type="component" value="Unassembled WGS sequence"/>
</dbReference>
<feature type="compositionally biased region" description="Low complexity" evidence="1">
    <location>
        <begin position="19"/>
        <end position="44"/>
    </location>
</feature>
<feature type="compositionally biased region" description="Low complexity" evidence="1">
    <location>
        <begin position="279"/>
        <end position="291"/>
    </location>
</feature>
<gene>
    <name evidence="2" type="ORF">SCHCODRAFT_85052</name>
</gene>
<organism evidence="3">
    <name type="scientific">Schizophyllum commune (strain H4-8 / FGSC 9210)</name>
    <name type="common">Split gill fungus</name>
    <dbReference type="NCBI Taxonomy" id="578458"/>
    <lineage>
        <taxon>Eukaryota</taxon>
        <taxon>Fungi</taxon>
        <taxon>Dikarya</taxon>
        <taxon>Basidiomycota</taxon>
        <taxon>Agaricomycotina</taxon>
        <taxon>Agaricomycetes</taxon>
        <taxon>Agaricomycetidae</taxon>
        <taxon>Agaricales</taxon>
        <taxon>Schizophyllaceae</taxon>
        <taxon>Schizophyllum</taxon>
    </lineage>
</organism>
<keyword evidence="3" id="KW-1185">Reference proteome</keyword>
<evidence type="ECO:0000313" key="3">
    <source>
        <dbReference type="Proteomes" id="UP000007431"/>
    </source>
</evidence>
<feature type="compositionally biased region" description="Polar residues" evidence="1">
    <location>
        <begin position="8"/>
        <end position="18"/>
    </location>
</feature>
<evidence type="ECO:0000313" key="2">
    <source>
        <dbReference type="EMBL" id="EFI98538.1"/>
    </source>
</evidence>
<dbReference type="RefSeq" id="XP_003033441.1">
    <property type="nucleotide sequence ID" value="XM_003033395.1"/>
</dbReference>
<dbReference type="GeneID" id="9595970"/>
<dbReference type="InParanoid" id="D8Q1N2"/>
<feature type="region of interest" description="Disordered" evidence="1">
    <location>
        <begin position="207"/>
        <end position="308"/>
    </location>
</feature>
<dbReference type="EMBL" id="GL377305">
    <property type="protein sequence ID" value="EFI98538.1"/>
    <property type="molecule type" value="Genomic_DNA"/>
</dbReference>
<feature type="region of interest" description="Disordered" evidence="1">
    <location>
        <begin position="1"/>
        <end position="44"/>
    </location>
</feature>